<dbReference type="InterPro" id="IPR041606">
    <property type="entry name" value="HydF_dimer"/>
</dbReference>
<dbReference type="InterPro" id="IPR040644">
    <property type="entry name" value="HydF_tetramer"/>
</dbReference>
<organism evidence="4 6">
    <name type="scientific">Anaeramoeba flamelloides</name>
    <dbReference type="NCBI Taxonomy" id="1746091"/>
    <lineage>
        <taxon>Eukaryota</taxon>
        <taxon>Metamonada</taxon>
        <taxon>Anaeramoebidae</taxon>
        <taxon>Anaeramoeba</taxon>
    </lineage>
</organism>
<dbReference type="EMBL" id="JAOAOG010000286">
    <property type="protein sequence ID" value="KAJ6233029.1"/>
    <property type="molecule type" value="Genomic_DNA"/>
</dbReference>
<sequence>MLFSRYISSFHNPLNRAVQQNISLIPNRLIHNAISRTFIKKTKGTNVLRTHVGIFGAMNAGKSSFMNSVTQHNTSIVDSKAGTTADTKISIMELHNLGPVKLFDTAGFDEVGGLGVKKREKTKKVILETNIVVAIVDPLRKESIDVVEEVVSIAKESKQVQRVLVVYNLFEDKIKKWEKQTNKSIKDQINSIHSNLKKISKKCTKLEIDLSRKNSSDQVLKFLGKNWYKPKSKTSLLPKWVGAKPDRESFVMLNIPMDNETPSGRLLKPQAMCQEYLIRNYVSTVAYRMDLGRARSDNSYERELEFHRFRSNLDLLKKSGKFDLLITDSQAIDIVHPWTLNKQNEEIVPITTFSIVMANYFSGGNLGVFIEGLERFKKLRNGDKVLITEACNHDRSKNEKLCLDIGTHQLPKKINKVFGEGNINIDFLFGRDFPHPSKIPDVDLIIHCGGCLISPQQMQGRIDVLKKMNVPIVNYGILLSYLKSNHALERVLKPWKKQLI</sequence>
<gene>
    <name evidence="4" type="ORF">M0812_12721</name>
    <name evidence="5" type="ORF">M0813_04312</name>
</gene>
<accession>A0AAV7ZRI1</accession>
<dbReference type="PANTHER" id="PTHR42714:SF6">
    <property type="entry name" value="TRANSLATION INITIATION FACTOR IF-2"/>
    <property type="match status" value="1"/>
</dbReference>
<comment type="caution">
    <text evidence="4">The sequence shown here is derived from an EMBL/GenBank/DDBJ whole genome shotgun (WGS) entry which is preliminary data.</text>
</comment>
<dbReference type="Proteomes" id="UP001146793">
    <property type="component" value="Unassembled WGS sequence"/>
</dbReference>
<proteinExistence type="predicted"/>
<dbReference type="GO" id="GO:0005525">
    <property type="term" value="F:GTP binding"/>
    <property type="evidence" value="ECO:0007669"/>
    <property type="project" value="InterPro"/>
</dbReference>
<reference evidence="4" key="2">
    <citation type="submission" date="2022-08" db="EMBL/GenBank/DDBJ databases">
        <title>Novel sulphate-reducing endosymbionts in the free-living metamonad Anaeramoeba.</title>
        <authorList>
            <person name="Jerlstrom-Hultqvist J."/>
            <person name="Cepicka I."/>
            <person name="Gallot-Lavallee L."/>
            <person name="Salas-Leiva D."/>
            <person name="Curtis B.A."/>
            <person name="Zahonova K."/>
            <person name="Pipaliya S."/>
            <person name="Dacks J."/>
            <person name="Roger A.J."/>
        </authorList>
    </citation>
    <scope>NUCLEOTIDE SEQUENCE</scope>
    <source>
        <strain evidence="4">Busselton2</strain>
    </source>
</reference>
<name>A0AAV7ZRI1_9EUKA</name>
<evidence type="ECO:0000313" key="6">
    <source>
        <dbReference type="Proteomes" id="UP001146793"/>
    </source>
</evidence>
<dbReference type="Pfam" id="PF01926">
    <property type="entry name" value="MMR_HSR1"/>
    <property type="match status" value="1"/>
</dbReference>
<dbReference type="PANTHER" id="PTHR42714">
    <property type="entry name" value="TRNA MODIFICATION GTPASE GTPBP3"/>
    <property type="match status" value="1"/>
</dbReference>
<evidence type="ECO:0000313" key="7">
    <source>
        <dbReference type="Proteomes" id="UP001150062"/>
    </source>
</evidence>
<dbReference type="GO" id="GO:0030488">
    <property type="term" value="P:tRNA methylation"/>
    <property type="evidence" value="ECO:0007669"/>
    <property type="project" value="TreeGrafter"/>
</dbReference>
<reference evidence="5" key="1">
    <citation type="submission" date="2022-08" db="EMBL/GenBank/DDBJ databases">
        <title>Novel sulfate-reducing endosymbionts in the free-living metamonad Anaeramoeba.</title>
        <authorList>
            <person name="Jerlstrom-Hultqvist J."/>
            <person name="Cepicka I."/>
            <person name="Gallot-Lavallee L."/>
            <person name="Salas-Leiva D."/>
            <person name="Curtis B.A."/>
            <person name="Zahonova K."/>
            <person name="Pipaliya S."/>
            <person name="Dacks J."/>
            <person name="Roger A.J."/>
        </authorList>
    </citation>
    <scope>NUCLEOTIDE SEQUENCE</scope>
    <source>
        <strain evidence="5">Schooner1</strain>
    </source>
</reference>
<dbReference type="SUPFAM" id="SSF52540">
    <property type="entry name" value="P-loop containing nucleoside triphosphate hydrolases"/>
    <property type="match status" value="1"/>
</dbReference>
<evidence type="ECO:0000313" key="5">
    <source>
        <dbReference type="EMBL" id="KAJ6233029.1"/>
    </source>
</evidence>
<dbReference type="Pfam" id="PF18133">
    <property type="entry name" value="HydF_tetramer"/>
    <property type="match status" value="1"/>
</dbReference>
<dbReference type="Pfam" id="PF18128">
    <property type="entry name" value="HydF_dimer"/>
    <property type="match status" value="1"/>
</dbReference>
<dbReference type="InterPro" id="IPR006073">
    <property type="entry name" value="GTP-bd"/>
</dbReference>
<dbReference type="Proteomes" id="UP001150062">
    <property type="component" value="Unassembled WGS sequence"/>
</dbReference>
<feature type="domain" description="Hydrogen maturase F tetramerization" evidence="3">
    <location>
        <begin position="369"/>
        <end position="494"/>
    </location>
</feature>
<feature type="domain" description="Hydrogen maturase F dimerization" evidence="2">
    <location>
        <begin position="247"/>
        <end position="360"/>
    </location>
</feature>
<dbReference type="Gene3D" id="3.40.50.300">
    <property type="entry name" value="P-loop containing nucleotide triphosphate hydrolases"/>
    <property type="match status" value="1"/>
</dbReference>
<evidence type="ECO:0000259" key="3">
    <source>
        <dbReference type="Pfam" id="PF18133"/>
    </source>
</evidence>
<protein>
    <submittedName>
        <fullName evidence="4">Atp/gtp-binding protein-related</fullName>
    </submittedName>
</protein>
<dbReference type="InterPro" id="IPR027417">
    <property type="entry name" value="P-loop_NTPase"/>
</dbReference>
<dbReference type="GO" id="GO:0002098">
    <property type="term" value="P:tRNA wobble uridine modification"/>
    <property type="evidence" value="ECO:0007669"/>
    <property type="project" value="TreeGrafter"/>
</dbReference>
<dbReference type="Gene3D" id="3.40.50.11410">
    <property type="match status" value="1"/>
</dbReference>
<evidence type="ECO:0000259" key="1">
    <source>
        <dbReference type="Pfam" id="PF01926"/>
    </source>
</evidence>
<dbReference type="AlphaFoldDB" id="A0AAV7ZRI1"/>
<dbReference type="GO" id="GO:0005737">
    <property type="term" value="C:cytoplasm"/>
    <property type="evidence" value="ECO:0007669"/>
    <property type="project" value="TreeGrafter"/>
</dbReference>
<dbReference type="Gene3D" id="3.40.50.11420">
    <property type="match status" value="1"/>
</dbReference>
<dbReference type="EMBL" id="JANTQA010000026">
    <property type="protein sequence ID" value="KAJ3442968.1"/>
    <property type="molecule type" value="Genomic_DNA"/>
</dbReference>
<evidence type="ECO:0000259" key="2">
    <source>
        <dbReference type="Pfam" id="PF18128"/>
    </source>
</evidence>
<evidence type="ECO:0000313" key="4">
    <source>
        <dbReference type="EMBL" id="KAJ3442968.1"/>
    </source>
</evidence>
<keyword evidence="7" id="KW-1185">Reference proteome</keyword>
<feature type="domain" description="G" evidence="1">
    <location>
        <begin position="51"/>
        <end position="167"/>
    </location>
</feature>